<reference evidence="1 2" key="1">
    <citation type="submission" date="2019-04" db="EMBL/GenBank/DDBJ databases">
        <title>genome sequence of strain W3.</title>
        <authorList>
            <person name="Gao J."/>
            <person name="Sun J."/>
        </authorList>
    </citation>
    <scope>NUCLEOTIDE SEQUENCE [LARGE SCALE GENOMIC DNA]</scope>
    <source>
        <strain evidence="1 2">W3</strain>
    </source>
</reference>
<dbReference type="RefSeq" id="WP_136540380.1">
    <property type="nucleotide sequence ID" value="NZ_STGU01000004.1"/>
</dbReference>
<evidence type="ECO:0000313" key="2">
    <source>
        <dbReference type="Proteomes" id="UP000307378"/>
    </source>
</evidence>
<sequence>MTKEFTDLQGLAVGQVWQHKNGNCYEIYDFTNLEAGRQDEYPTTVSYRNIHTGAPYSRKVSRWAGSFTRREDLEKNNELTILVSALVGGETVTRSYQLKGLRAACIDQAKAKFAEELGEVDRWVFINTTGKTVHKIEKVVSNG</sequence>
<organism evidence="1 2">
    <name type="scientific">Rhizobium rosettiformans W3</name>
    <dbReference type="NCBI Taxonomy" id="538378"/>
    <lineage>
        <taxon>Bacteria</taxon>
        <taxon>Pseudomonadati</taxon>
        <taxon>Pseudomonadota</taxon>
        <taxon>Alphaproteobacteria</taxon>
        <taxon>Hyphomicrobiales</taxon>
        <taxon>Rhizobiaceae</taxon>
        <taxon>Rhizobium/Agrobacterium group</taxon>
        <taxon>Rhizobium</taxon>
    </lineage>
</organism>
<comment type="caution">
    <text evidence="1">The sequence shown here is derived from an EMBL/GenBank/DDBJ whole genome shotgun (WGS) entry which is preliminary data.</text>
</comment>
<dbReference type="Proteomes" id="UP000307378">
    <property type="component" value="Unassembled WGS sequence"/>
</dbReference>
<dbReference type="EMBL" id="STGU01000004">
    <property type="protein sequence ID" value="THV36923.1"/>
    <property type="molecule type" value="Genomic_DNA"/>
</dbReference>
<dbReference type="AlphaFoldDB" id="A0A4S8PYV5"/>
<gene>
    <name evidence="1" type="ORF">FAA86_10535</name>
</gene>
<protein>
    <submittedName>
        <fullName evidence="1">Uncharacterized protein</fullName>
    </submittedName>
</protein>
<accession>A0A4S8PYV5</accession>
<name>A0A4S8PYV5_9HYPH</name>
<proteinExistence type="predicted"/>
<evidence type="ECO:0000313" key="1">
    <source>
        <dbReference type="EMBL" id="THV36923.1"/>
    </source>
</evidence>